<sequence length="691" mass="79783">MGAASCKSSKSFPVNQQKDDKNNITIGVFGLDDAGKTSTVRAIEGDPTDNVSPTMGSNSTMVTHPLNGKNDRNNKNKNQQRIRMIDVSGERKFRQYSWSQYYDEIHGLIFVIDASERDRFHENQETLEDLLENDKLKDKPILILANKQDQRGAISNEYDLKRRLNIEKLKAKHKIELCTALPQDDKNKVDESIRKGFSWLIRTIDDNYTELNLRVTKAKNNRTNKKFNQFDNDENNSDNKYSKAKITSEKLPNIFTNKNKIKAANDVDDDDDDDDVKLSSTNDYNKKKKVLGGNQSNDTLIKRSTSNDPKAFRSTYESFPEETPWSTSSTLKITKSEDMLSRFSPKLSVTNDTKRRNLSPLIHDTKSYTNGSLSKRDNVSDDEEDYYGQQKLKSTNRFDNSSLSTNKFSSNIKKPSSSIYDDDDNIYNKTNDRHTITTSKKSYSRYDDDDGDDDKYNYLKTSTTTKTNKSYDFNDNKNYQRSSDRLNLNNEYRGTLSKTTNRTKYDDDDDDNRPSSSLKKKPNSRFDDDDDDDDDYNSTSKPITRSTYNNNYSTSKPINRSKYNDNDNRWSSSKYDDDDYLSSSTKSTNLSKFEDNHYSSSKSMTHSKYDNEDRSYSTSKPISRSKYEDDDYPTTSKKSNYSSSYNNNNNNNNNYGTSTSRSRFEDDDDFFTSNGEPNNANRFRKRTDYDS</sequence>
<feature type="region of interest" description="Disordered" evidence="5">
    <location>
        <begin position="286"/>
        <end position="310"/>
    </location>
</feature>
<evidence type="ECO:0000313" key="6">
    <source>
        <dbReference type="EMBL" id="CAF1329439.1"/>
    </source>
</evidence>
<dbReference type="PROSITE" id="PS51417">
    <property type="entry name" value="ARF"/>
    <property type="match status" value="1"/>
</dbReference>
<keyword evidence="1 3" id="KW-0547">Nucleotide-binding</keyword>
<feature type="region of interest" description="Disordered" evidence="5">
    <location>
        <begin position="41"/>
        <end position="79"/>
    </location>
</feature>
<feature type="binding site" evidence="3">
    <location>
        <begin position="30"/>
        <end position="37"/>
    </location>
    <ligand>
        <name>GTP</name>
        <dbReference type="ChEBI" id="CHEBI:37565"/>
    </ligand>
</feature>
<feature type="compositionally biased region" description="Low complexity" evidence="5">
    <location>
        <begin position="581"/>
        <end position="591"/>
    </location>
</feature>
<dbReference type="InterPro" id="IPR051995">
    <property type="entry name" value="Ciliary_GTPase"/>
</dbReference>
<evidence type="ECO:0000256" key="4">
    <source>
        <dbReference type="PIRSR" id="PIRSR606689-2"/>
    </source>
</evidence>
<dbReference type="PANTHER" id="PTHR46090:SF2">
    <property type="entry name" value="ADP-RIBOSYLATION FACTOR-LIKE PROTEIN 13B"/>
    <property type="match status" value="1"/>
</dbReference>
<protein>
    <submittedName>
        <fullName evidence="6">Uncharacterized protein</fullName>
    </submittedName>
</protein>
<evidence type="ECO:0000256" key="2">
    <source>
        <dbReference type="ARBA" id="ARBA00023134"/>
    </source>
</evidence>
<feature type="compositionally biased region" description="Polar residues" evidence="5">
    <location>
        <begin position="49"/>
        <end position="62"/>
    </location>
</feature>
<dbReference type="InterPro" id="IPR005225">
    <property type="entry name" value="Small_GTP-bd"/>
</dbReference>
<name>A0A815FU97_9BILA</name>
<dbReference type="GO" id="GO:0005525">
    <property type="term" value="F:GTP binding"/>
    <property type="evidence" value="ECO:0007669"/>
    <property type="project" value="UniProtKB-KW"/>
</dbReference>
<feature type="compositionally biased region" description="Polar residues" evidence="5">
    <location>
        <begin position="293"/>
        <end position="308"/>
    </location>
</feature>
<gene>
    <name evidence="6" type="ORF">SEV965_LOCUS27742</name>
</gene>
<dbReference type="SMART" id="SM00177">
    <property type="entry name" value="ARF"/>
    <property type="match status" value="1"/>
</dbReference>
<evidence type="ECO:0000256" key="5">
    <source>
        <dbReference type="SAM" id="MobiDB-lite"/>
    </source>
</evidence>
<proteinExistence type="predicted"/>
<evidence type="ECO:0000313" key="7">
    <source>
        <dbReference type="Proteomes" id="UP000663889"/>
    </source>
</evidence>
<organism evidence="6 7">
    <name type="scientific">Rotaria sordida</name>
    <dbReference type="NCBI Taxonomy" id="392033"/>
    <lineage>
        <taxon>Eukaryota</taxon>
        <taxon>Metazoa</taxon>
        <taxon>Spiralia</taxon>
        <taxon>Gnathifera</taxon>
        <taxon>Rotifera</taxon>
        <taxon>Eurotatoria</taxon>
        <taxon>Bdelloidea</taxon>
        <taxon>Philodinida</taxon>
        <taxon>Philodinidae</taxon>
        <taxon>Rotaria</taxon>
    </lineage>
</organism>
<dbReference type="GO" id="GO:0046872">
    <property type="term" value="F:metal ion binding"/>
    <property type="evidence" value="ECO:0007669"/>
    <property type="project" value="UniProtKB-KW"/>
</dbReference>
<dbReference type="GO" id="GO:0097500">
    <property type="term" value="P:receptor localization to non-motile cilium"/>
    <property type="evidence" value="ECO:0007669"/>
    <property type="project" value="TreeGrafter"/>
</dbReference>
<feature type="compositionally biased region" description="Polar residues" evidence="5">
    <location>
        <begin position="537"/>
        <end position="558"/>
    </location>
</feature>
<dbReference type="AlphaFoldDB" id="A0A815FU97"/>
<feature type="binding site" evidence="3">
    <location>
        <begin position="146"/>
        <end position="149"/>
    </location>
    <ligand>
        <name>GTP</name>
        <dbReference type="ChEBI" id="CHEBI:37565"/>
    </ligand>
</feature>
<dbReference type="Gene3D" id="3.40.50.300">
    <property type="entry name" value="P-loop containing nucleotide triphosphate hydrolases"/>
    <property type="match status" value="1"/>
</dbReference>
<evidence type="ECO:0000256" key="1">
    <source>
        <dbReference type="ARBA" id="ARBA00022741"/>
    </source>
</evidence>
<keyword evidence="2 3" id="KW-0342">GTP-binding</keyword>
<dbReference type="NCBIfam" id="TIGR00231">
    <property type="entry name" value="small_GTP"/>
    <property type="match status" value="1"/>
</dbReference>
<dbReference type="SMART" id="SM00178">
    <property type="entry name" value="SAR"/>
    <property type="match status" value="1"/>
</dbReference>
<accession>A0A815FU97</accession>
<feature type="region of interest" description="Disordered" evidence="5">
    <location>
        <begin position="351"/>
        <end position="387"/>
    </location>
</feature>
<dbReference type="Proteomes" id="UP000663889">
    <property type="component" value="Unassembled WGS sequence"/>
</dbReference>
<feature type="binding site" evidence="4">
    <location>
        <position position="54"/>
    </location>
    <ligand>
        <name>Mg(2+)</name>
        <dbReference type="ChEBI" id="CHEBI:18420"/>
    </ligand>
</feature>
<keyword evidence="4" id="KW-0479">Metal-binding</keyword>
<evidence type="ECO:0000256" key="3">
    <source>
        <dbReference type="PIRSR" id="PIRSR606689-1"/>
    </source>
</evidence>
<dbReference type="InterPro" id="IPR027417">
    <property type="entry name" value="P-loop_NTPase"/>
</dbReference>
<keyword evidence="4" id="KW-0460">Magnesium</keyword>
<dbReference type="GO" id="GO:0003924">
    <property type="term" value="F:GTPase activity"/>
    <property type="evidence" value="ECO:0007669"/>
    <property type="project" value="InterPro"/>
</dbReference>
<dbReference type="GO" id="GO:0060170">
    <property type="term" value="C:ciliary membrane"/>
    <property type="evidence" value="ECO:0007669"/>
    <property type="project" value="TreeGrafter"/>
</dbReference>
<dbReference type="PANTHER" id="PTHR46090">
    <property type="entry name" value="ADP-RIBOSYLATION FACTOR-LIKE PROTEIN 13B"/>
    <property type="match status" value="1"/>
</dbReference>
<feature type="region of interest" description="Disordered" evidence="5">
    <location>
        <begin position="466"/>
        <end position="691"/>
    </location>
</feature>
<feature type="binding site" evidence="3">
    <location>
        <position position="89"/>
    </location>
    <ligand>
        <name>GTP</name>
        <dbReference type="ChEBI" id="CHEBI:37565"/>
    </ligand>
</feature>
<feature type="compositionally biased region" description="Acidic residues" evidence="5">
    <location>
        <begin position="527"/>
        <end position="536"/>
    </location>
</feature>
<dbReference type="Pfam" id="PF00025">
    <property type="entry name" value="Arf"/>
    <property type="match status" value="1"/>
</dbReference>
<dbReference type="InterPro" id="IPR006689">
    <property type="entry name" value="Small_GTPase_ARF/SAR"/>
</dbReference>
<feature type="compositionally biased region" description="Polar residues" evidence="5">
    <location>
        <begin position="476"/>
        <end position="502"/>
    </location>
</feature>
<reference evidence="6" key="1">
    <citation type="submission" date="2021-02" db="EMBL/GenBank/DDBJ databases">
        <authorList>
            <person name="Nowell W R."/>
        </authorList>
    </citation>
    <scope>NUCLEOTIDE SEQUENCE</scope>
</reference>
<comment type="caution">
    <text evidence="6">The sequence shown here is derived from an EMBL/GenBank/DDBJ whole genome shotgun (WGS) entry which is preliminary data.</text>
</comment>
<dbReference type="GO" id="GO:1905515">
    <property type="term" value="P:non-motile cilium assembly"/>
    <property type="evidence" value="ECO:0007669"/>
    <property type="project" value="TreeGrafter"/>
</dbReference>
<dbReference type="GO" id="GO:0097730">
    <property type="term" value="C:non-motile cilium"/>
    <property type="evidence" value="ECO:0007669"/>
    <property type="project" value="TreeGrafter"/>
</dbReference>
<dbReference type="SUPFAM" id="SSF52540">
    <property type="entry name" value="P-loop containing nucleoside triphosphate hydrolases"/>
    <property type="match status" value="1"/>
</dbReference>
<feature type="binding site" evidence="4">
    <location>
        <position position="37"/>
    </location>
    <ligand>
        <name>Mg(2+)</name>
        <dbReference type="ChEBI" id="CHEBI:18420"/>
    </ligand>
</feature>
<feature type="compositionally biased region" description="Low complexity" evidence="5">
    <location>
        <begin position="639"/>
        <end position="661"/>
    </location>
</feature>
<dbReference type="EMBL" id="CAJNOU010002534">
    <property type="protein sequence ID" value="CAF1329439.1"/>
    <property type="molecule type" value="Genomic_DNA"/>
</dbReference>